<name>A0A1Y1WMI3_9FUNG</name>
<evidence type="ECO:0000259" key="1">
    <source>
        <dbReference type="Pfam" id="PF14033"/>
    </source>
</evidence>
<dbReference type="PANTHER" id="PTHR33119:SF1">
    <property type="entry name" value="FE2OG DIOXYGENASE DOMAIN-CONTAINING PROTEIN"/>
    <property type="match status" value="1"/>
</dbReference>
<proteinExistence type="predicted"/>
<dbReference type="InterPro" id="IPR049207">
    <property type="entry name" value="DUF4246_N"/>
</dbReference>
<evidence type="ECO:0000313" key="4">
    <source>
        <dbReference type="Proteomes" id="UP000193922"/>
    </source>
</evidence>
<dbReference type="RefSeq" id="XP_040747972.1">
    <property type="nucleotide sequence ID" value="XM_040886299.1"/>
</dbReference>
<dbReference type="Proteomes" id="UP000193922">
    <property type="component" value="Unassembled WGS sequence"/>
</dbReference>
<dbReference type="STRING" id="61395.A0A1Y1WMI3"/>
<evidence type="ECO:0000313" key="3">
    <source>
        <dbReference type="EMBL" id="ORX74761.1"/>
    </source>
</evidence>
<reference evidence="3 4" key="1">
    <citation type="submission" date="2016-07" db="EMBL/GenBank/DDBJ databases">
        <title>Pervasive Adenine N6-methylation of Active Genes in Fungi.</title>
        <authorList>
            <consortium name="DOE Joint Genome Institute"/>
            <person name="Mondo S.J."/>
            <person name="Dannebaum R.O."/>
            <person name="Kuo R.C."/>
            <person name="Labutti K."/>
            <person name="Haridas S."/>
            <person name="Kuo A."/>
            <person name="Salamov A."/>
            <person name="Ahrendt S.R."/>
            <person name="Lipzen A."/>
            <person name="Sullivan W."/>
            <person name="Andreopoulos W.B."/>
            <person name="Clum A."/>
            <person name="Lindquist E."/>
            <person name="Daum C."/>
            <person name="Ramamoorthy G.K."/>
            <person name="Gryganskyi A."/>
            <person name="Culley D."/>
            <person name="Magnuson J.K."/>
            <person name="James T.Y."/>
            <person name="O'Malley M.A."/>
            <person name="Stajich J.E."/>
            <person name="Spatafora J.W."/>
            <person name="Visel A."/>
            <person name="Grigoriev I.V."/>
        </authorList>
    </citation>
    <scope>NUCLEOTIDE SEQUENCE [LARGE SCALE GENOMIC DNA]</scope>
    <source>
        <strain evidence="3 4">ATCC 12442</strain>
    </source>
</reference>
<dbReference type="OrthoDB" id="415532at2759"/>
<dbReference type="PANTHER" id="PTHR33119">
    <property type="entry name" value="IFI3P"/>
    <property type="match status" value="1"/>
</dbReference>
<sequence length="562" mass="64694">MDINALFKRLREKFGDSAVYARQLDVMRTIMERRMVAMSGAIRAKPNWTVKMQDDKIRQKWTAEAKNQGLTDLEIKYVLEELDYYAKLRDPETGIEVSGVDMVWASDSLINDALAQELREYASILEDIPEKLKDWHPNTNKQVLNLIHPSLYPLFYDGSFLCQPIASPVAALEPPTIKCRPCGVYGWRKETADSDMGNVPDDSGYLSRQYCWLPSEFHVRDDGSVEIESYINNLHPVRHARLYPTIANVFARFVPMFENVVTDLAFMRGYRVVPDPLNWFSDAGNPYDSENDDGDSENIDAAAFDIKYERWLETREFIPPPPKDFAMPDRPIPAFSFRGRRLQAIVKMSNIILTPDKPEYEGGSWHVEAMANERIIATGIYYYDVDNITESRLNFRQSVDTYLDCEEGDARGIRLAYGIELDEDRTATLSQELGGVEALNGRCICFPNTYQHQVSGFKLKDPSKPGHRKILAFFLIDPSMRIPSTKVVPPQQQDWWAEKVFELPLFGDLPLTIKDCLVEHIEWPMSLEMAKEERLKLMEERTAKNEDVSSSHFEQEFNLCEY</sequence>
<protein>
    <submittedName>
        <fullName evidence="3">Uncharacterized protein</fullName>
    </submittedName>
</protein>
<keyword evidence="4" id="KW-1185">Reference proteome</keyword>
<dbReference type="InterPro" id="IPR049192">
    <property type="entry name" value="DUF4246_C"/>
</dbReference>
<dbReference type="EMBL" id="MCFD01000001">
    <property type="protein sequence ID" value="ORX74761.1"/>
    <property type="molecule type" value="Genomic_DNA"/>
</dbReference>
<dbReference type="AlphaFoldDB" id="A0A1Y1WMI3"/>
<feature type="domain" description="DUF4246" evidence="2">
    <location>
        <begin position="27"/>
        <end position="64"/>
    </location>
</feature>
<dbReference type="Pfam" id="PF21666">
    <property type="entry name" value="DUF4246_N"/>
    <property type="match status" value="1"/>
</dbReference>
<dbReference type="GeneID" id="63802947"/>
<comment type="caution">
    <text evidence="3">The sequence shown here is derived from an EMBL/GenBank/DDBJ whole genome shotgun (WGS) entry which is preliminary data.</text>
</comment>
<accession>A0A1Y1WMI3</accession>
<gene>
    <name evidence="3" type="ORF">DL89DRAFT_264563</name>
</gene>
<organism evidence="3 4">
    <name type="scientific">Linderina pennispora</name>
    <dbReference type="NCBI Taxonomy" id="61395"/>
    <lineage>
        <taxon>Eukaryota</taxon>
        <taxon>Fungi</taxon>
        <taxon>Fungi incertae sedis</taxon>
        <taxon>Zoopagomycota</taxon>
        <taxon>Kickxellomycotina</taxon>
        <taxon>Kickxellomycetes</taxon>
        <taxon>Kickxellales</taxon>
        <taxon>Kickxellaceae</taxon>
        <taxon>Linderina</taxon>
    </lineage>
</organism>
<evidence type="ECO:0000259" key="2">
    <source>
        <dbReference type="Pfam" id="PF21666"/>
    </source>
</evidence>
<dbReference type="Pfam" id="PF14033">
    <property type="entry name" value="DUF4246"/>
    <property type="match status" value="1"/>
</dbReference>
<dbReference type="InterPro" id="IPR025340">
    <property type="entry name" value="DUF4246"/>
</dbReference>
<feature type="domain" description="DUF4246" evidence="1">
    <location>
        <begin position="75"/>
        <end position="499"/>
    </location>
</feature>